<dbReference type="HOGENOM" id="CLU_006842_7_1_1"/>
<comment type="similarity">
    <text evidence="1">Belongs to the peptidase S1 family.</text>
</comment>
<dbReference type="PANTHER" id="PTHR24276:SF94">
    <property type="entry name" value="AT20289P-RELATED"/>
    <property type="match status" value="1"/>
</dbReference>
<reference evidence="10 11" key="1">
    <citation type="journal article" date="2007" name="Nature">
        <title>Evolution of genes and genomes on the Drosophila phylogeny.</title>
        <authorList>
            <consortium name="Drosophila 12 Genomes Consortium"/>
            <person name="Clark A.G."/>
            <person name="Eisen M.B."/>
            <person name="Smith D.R."/>
            <person name="Bergman C.M."/>
            <person name="Oliver B."/>
            <person name="Markow T.A."/>
            <person name="Kaufman T.C."/>
            <person name="Kellis M."/>
            <person name="Gelbart W."/>
            <person name="Iyer V.N."/>
            <person name="Pollard D.A."/>
            <person name="Sackton T.B."/>
            <person name="Larracuente A.M."/>
            <person name="Singh N.D."/>
            <person name="Abad J.P."/>
            <person name="Abt D.N."/>
            <person name="Adryan B."/>
            <person name="Aguade M."/>
            <person name="Akashi H."/>
            <person name="Anderson W.W."/>
            <person name="Aquadro C.F."/>
            <person name="Ardell D.H."/>
            <person name="Arguello R."/>
            <person name="Artieri C.G."/>
            <person name="Barbash D.A."/>
            <person name="Barker D."/>
            <person name="Barsanti P."/>
            <person name="Batterham P."/>
            <person name="Batzoglou S."/>
            <person name="Begun D."/>
            <person name="Bhutkar A."/>
            <person name="Blanco E."/>
            <person name="Bosak S.A."/>
            <person name="Bradley R.K."/>
            <person name="Brand A.D."/>
            <person name="Brent M.R."/>
            <person name="Brooks A.N."/>
            <person name="Brown R.H."/>
            <person name="Butlin R.K."/>
            <person name="Caggese C."/>
            <person name="Calvi B.R."/>
            <person name="Bernardo de Carvalho A."/>
            <person name="Caspi A."/>
            <person name="Castrezana S."/>
            <person name="Celniker S.E."/>
            <person name="Chang J.L."/>
            <person name="Chapple C."/>
            <person name="Chatterji S."/>
            <person name="Chinwalla A."/>
            <person name="Civetta A."/>
            <person name="Clifton S.W."/>
            <person name="Comeron J.M."/>
            <person name="Costello J.C."/>
            <person name="Coyne J.A."/>
            <person name="Daub J."/>
            <person name="David R.G."/>
            <person name="Delcher A.L."/>
            <person name="Delehaunty K."/>
            <person name="Do C.B."/>
            <person name="Ebling H."/>
            <person name="Edwards K."/>
            <person name="Eickbush T."/>
            <person name="Evans J.D."/>
            <person name="Filipski A."/>
            <person name="Findeiss S."/>
            <person name="Freyhult E."/>
            <person name="Fulton L."/>
            <person name="Fulton R."/>
            <person name="Garcia A.C."/>
            <person name="Gardiner A."/>
            <person name="Garfield D.A."/>
            <person name="Garvin B.E."/>
            <person name="Gibson G."/>
            <person name="Gilbert D."/>
            <person name="Gnerre S."/>
            <person name="Godfrey J."/>
            <person name="Good R."/>
            <person name="Gotea V."/>
            <person name="Gravely B."/>
            <person name="Greenberg A.J."/>
            <person name="Griffiths-Jones S."/>
            <person name="Gross S."/>
            <person name="Guigo R."/>
            <person name="Gustafson E.A."/>
            <person name="Haerty W."/>
            <person name="Hahn M.W."/>
            <person name="Halligan D.L."/>
            <person name="Halpern A.L."/>
            <person name="Halter G.M."/>
            <person name="Han M.V."/>
            <person name="Heger A."/>
            <person name="Hillier L."/>
            <person name="Hinrichs A.S."/>
            <person name="Holmes I."/>
            <person name="Hoskins R.A."/>
            <person name="Hubisz M.J."/>
            <person name="Hultmark D."/>
            <person name="Huntley M.A."/>
            <person name="Jaffe D.B."/>
            <person name="Jagadeeshan S."/>
            <person name="Jeck W.R."/>
            <person name="Johnson J."/>
            <person name="Jones C.D."/>
            <person name="Jordan W.C."/>
            <person name="Karpen G.H."/>
            <person name="Kataoka E."/>
            <person name="Keightley P.D."/>
            <person name="Kheradpour P."/>
            <person name="Kirkness E.F."/>
            <person name="Koerich L.B."/>
            <person name="Kristiansen K."/>
            <person name="Kudrna D."/>
            <person name="Kulathinal R.J."/>
            <person name="Kumar S."/>
            <person name="Kwok R."/>
            <person name="Lander E."/>
            <person name="Langley C.H."/>
            <person name="Lapoint R."/>
            <person name="Lazzaro B.P."/>
            <person name="Lee S.J."/>
            <person name="Levesque L."/>
            <person name="Li R."/>
            <person name="Lin C.F."/>
            <person name="Lin M.F."/>
            <person name="Lindblad-Toh K."/>
            <person name="Llopart A."/>
            <person name="Long M."/>
            <person name="Low L."/>
            <person name="Lozovsky E."/>
            <person name="Lu J."/>
            <person name="Luo M."/>
            <person name="Machado C.A."/>
            <person name="Makalowski W."/>
            <person name="Marzo M."/>
            <person name="Matsuda M."/>
            <person name="Matzkin L."/>
            <person name="McAllister B."/>
            <person name="McBride C.S."/>
            <person name="McKernan B."/>
            <person name="McKernan K."/>
            <person name="Mendez-Lago M."/>
            <person name="Minx P."/>
            <person name="Mollenhauer M.U."/>
            <person name="Montooth K."/>
            <person name="Mount S.M."/>
            <person name="Mu X."/>
            <person name="Myers E."/>
            <person name="Negre B."/>
            <person name="Newfeld S."/>
            <person name="Nielsen R."/>
            <person name="Noor M.A."/>
            <person name="O'Grady P."/>
            <person name="Pachter L."/>
            <person name="Papaceit M."/>
            <person name="Parisi M.J."/>
            <person name="Parisi M."/>
            <person name="Parts L."/>
            <person name="Pedersen J.S."/>
            <person name="Pesole G."/>
            <person name="Phillippy A.M."/>
            <person name="Ponting C.P."/>
            <person name="Pop M."/>
            <person name="Porcelli D."/>
            <person name="Powell J.R."/>
            <person name="Prohaska S."/>
            <person name="Pruitt K."/>
            <person name="Puig M."/>
            <person name="Quesneville H."/>
            <person name="Ram K.R."/>
            <person name="Rand D."/>
            <person name="Rasmussen M.D."/>
            <person name="Reed L.K."/>
            <person name="Reenan R."/>
            <person name="Reily A."/>
            <person name="Remington K.A."/>
            <person name="Rieger T.T."/>
            <person name="Ritchie M.G."/>
            <person name="Robin C."/>
            <person name="Rogers Y.H."/>
            <person name="Rohde C."/>
            <person name="Rozas J."/>
            <person name="Rubenfield M.J."/>
            <person name="Ruiz A."/>
            <person name="Russo S."/>
            <person name="Salzberg S.L."/>
            <person name="Sanchez-Gracia A."/>
            <person name="Saranga D.J."/>
            <person name="Sato H."/>
            <person name="Schaeffer S.W."/>
            <person name="Schatz M.C."/>
            <person name="Schlenke T."/>
            <person name="Schwartz R."/>
            <person name="Segarra C."/>
            <person name="Singh R.S."/>
            <person name="Sirot L."/>
            <person name="Sirota M."/>
            <person name="Sisneros N.B."/>
            <person name="Smith C.D."/>
            <person name="Smith T.F."/>
            <person name="Spieth J."/>
            <person name="Stage D.E."/>
            <person name="Stark A."/>
            <person name="Stephan W."/>
            <person name="Strausberg R.L."/>
            <person name="Strempel S."/>
            <person name="Sturgill D."/>
            <person name="Sutton G."/>
            <person name="Sutton G.G."/>
            <person name="Tao W."/>
            <person name="Teichmann S."/>
            <person name="Tobari Y.N."/>
            <person name="Tomimura Y."/>
            <person name="Tsolas J.M."/>
            <person name="Valente V.L."/>
            <person name="Venter E."/>
            <person name="Venter J.C."/>
            <person name="Vicario S."/>
            <person name="Vieira F.G."/>
            <person name="Vilella A.J."/>
            <person name="Villasante A."/>
            <person name="Walenz B."/>
            <person name="Wang J."/>
            <person name="Wasserman M."/>
            <person name="Watts T."/>
            <person name="Wilson D."/>
            <person name="Wilson R.K."/>
            <person name="Wing R.A."/>
            <person name="Wolfner M.F."/>
            <person name="Wong A."/>
            <person name="Wong G.K."/>
            <person name="Wu C.I."/>
            <person name="Wu G."/>
            <person name="Yamamoto D."/>
            <person name="Yang H.P."/>
            <person name="Yang S.P."/>
            <person name="Yorke J.A."/>
            <person name="Yoshida K."/>
            <person name="Zdobnov E."/>
            <person name="Zhang P."/>
            <person name="Zhang Y."/>
            <person name="Zimin A.V."/>
            <person name="Baldwin J."/>
            <person name="Abdouelleil A."/>
            <person name="Abdulkadir J."/>
            <person name="Abebe A."/>
            <person name="Abera B."/>
            <person name="Abreu J."/>
            <person name="Acer S.C."/>
            <person name="Aftuck L."/>
            <person name="Alexander A."/>
            <person name="An P."/>
            <person name="Anderson E."/>
            <person name="Anderson S."/>
            <person name="Arachi H."/>
            <person name="Azer M."/>
            <person name="Bachantsang P."/>
            <person name="Barry A."/>
            <person name="Bayul T."/>
            <person name="Berlin A."/>
            <person name="Bessette D."/>
            <person name="Bloom T."/>
            <person name="Blye J."/>
            <person name="Boguslavskiy L."/>
            <person name="Bonnet C."/>
            <person name="Boukhgalter B."/>
            <person name="Bourzgui I."/>
            <person name="Brown A."/>
            <person name="Cahill P."/>
            <person name="Channer S."/>
            <person name="Cheshatsang Y."/>
            <person name="Chuda L."/>
            <person name="Citroen M."/>
            <person name="Collymore A."/>
            <person name="Cooke P."/>
            <person name="Costello M."/>
            <person name="D'Aco K."/>
            <person name="Daza R."/>
            <person name="De Haan G."/>
            <person name="DeGray S."/>
            <person name="DeMaso C."/>
            <person name="Dhargay N."/>
            <person name="Dooley K."/>
            <person name="Dooley E."/>
            <person name="Doricent M."/>
            <person name="Dorje P."/>
            <person name="Dorjee K."/>
            <person name="Dupes A."/>
            <person name="Elong R."/>
            <person name="Falk J."/>
            <person name="Farina A."/>
            <person name="Faro S."/>
            <person name="Ferguson D."/>
            <person name="Fisher S."/>
            <person name="Foley C.D."/>
            <person name="Franke A."/>
            <person name="Friedrich D."/>
            <person name="Gadbois L."/>
            <person name="Gearin G."/>
            <person name="Gearin C.R."/>
            <person name="Giannoukos G."/>
            <person name="Goode T."/>
            <person name="Graham J."/>
            <person name="Grandbois E."/>
            <person name="Grewal S."/>
            <person name="Gyaltsen K."/>
            <person name="Hafez N."/>
            <person name="Hagos B."/>
            <person name="Hall J."/>
            <person name="Henson C."/>
            <person name="Hollinger A."/>
            <person name="Honan T."/>
            <person name="Huard M.D."/>
            <person name="Hughes L."/>
            <person name="Hurhula B."/>
            <person name="Husby M.E."/>
            <person name="Kamat A."/>
            <person name="Kanga B."/>
            <person name="Kashin S."/>
            <person name="Khazanovich D."/>
            <person name="Kisner P."/>
            <person name="Lance K."/>
            <person name="Lara M."/>
            <person name="Lee W."/>
            <person name="Lennon N."/>
            <person name="Letendre F."/>
            <person name="LeVine R."/>
            <person name="Lipovsky A."/>
            <person name="Liu X."/>
            <person name="Liu J."/>
            <person name="Liu S."/>
            <person name="Lokyitsang T."/>
            <person name="Lokyitsang Y."/>
            <person name="Lubonja R."/>
            <person name="Lui A."/>
            <person name="MacDonald P."/>
            <person name="Magnisalis V."/>
            <person name="Maru K."/>
            <person name="Matthews C."/>
            <person name="McCusker W."/>
            <person name="McDonough S."/>
            <person name="Mehta T."/>
            <person name="Meldrim J."/>
            <person name="Meneus L."/>
            <person name="Mihai O."/>
            <person name="Mihalev A."/>
            <person name="Mihova T."/>
            <person name="Mittelman R."/>
            <person name="Mlenga V."/>
            <person name="Montmayeur A."/>
            <person name="Mulrain L."/>
            <person name="Navidi A."/>
            <person name="Naylor J."/>
            <person name="Negash T."/>
            <person name="Nguyen T."/>
            <person name="Nguyen N."/>
            <person name="Nicol R."/>
            <person name="Norbu C."/>
            <person name="Norbu N."/>
            <person name="Novod N."/>
            <person name="O'Neill B."/>
            <person name="Osman S."/>
            <person name="Markiewicz E."/>
            <person name="Oyono O.L."/>
            <person name="Patti C."/>
            <person name="Phunkhang P."/>
            <person name="Pierre F."/>
            <person name="Priest M."/>
            <person name="Raghuraman S."/>
            <person name="Rege F."/>
            <person name="Reyes R."/>
            <person name="Rise C."/>
            <person name="Rogov P."/>
            <person name="Ross K."/>
            <person name="Ryan E."/>
            <person name="Settipalli S."/>
            <person name="Shea T."/>
            <person name="Sherpa N."/>
            <person name="Shi L."/>
            <person name="Shih D."/>
            <person name="Sparrow T."/>
            <person name="Spaulding J."/>
            <person name="Stalker J."/>
            <person name="Stange-Thomann N."/>
            <person name="Stavropoulos S."/>
            <person name="Stone C."/>
            <person name="Strader C."/>
            <person name="Tesfaye S."/>
            <person name="Thomson T."/>
            <person name="Thoulutsang Y."/>
            <person name="Thoulutsang D."/>
            <person name="Topham K."/>
            <person name="Topping I."/>
            <person name="Tsamla T."/>
            <person name="Vassiliev H."/>
            <person name="Vo A."/>
            <person name="Wangchuk T."/>
            <person name="Wangdi T."/>
            <person name="Weiand M."/>
            <person name="Wilkinson J."/>
            <person name="Wilson A."/>
            <person name="Yadav S."/>
            <person name="Young G."/>
            <person name="Yu Q."/>
            <person name="Zembek L."/>
            <person name="Zhong D."/>
            <person name="Zimmer A."/>
            <person name="Zwirko Z."/>
            <person name="Jaffe D.B."/>
            <person name="Alvarez P."/>
            <person name="Brockman W."/>
            <person name="Butler J."/>
            <person name="Chin C."/>
            <person name="Gnerre S."/>
            <person name="Grabherr M."/>
            <person name="Kleber M."/>
            <person name="Mauceli E."/>
            <person name="MacCallum I."/>
        </authorList>
    </citation>
    <scope>NUCLEOTIDE SEQUENCE [LARGE SCALE GENOMIC DNA]</scope>
    <source>
        <strain evidence="11">Tucson 14024-0371.13</strain>
    </source>
</reference>
<feature type="domain" description="Peptidase S1" evidence="9">
    <location>
        <begin position="17"/>
        <end position="239"/>
    </location>
</feature>
<dbReference type="InterPro" id="IPR050430">
    <property type="entry name" value="Peptidase_S1"/>
</dbReference>
<dbReference type="SMR" id="B3MF20"/>
<protein>
    <recommendedName>
        <fullName evidence="9">Peptidase S1 domain-containing protein</fullName>
    </recommendedName>
</protein>
<evidence type="ECO:0000256" key="1">
    <source>
        <dbReference type="ARBA" id="ARBA00007664"/>
    </source>
</evidence>
<dbReference type="CDD" id="cd00190">
    <property type="entry name" value="Tryp_SPc"/>
    <property type="match status" value="1"/>
</dbReference>
<dbReference type="PRINTS" id="PR00722">
    <property type="entry name" value="CHYMOTRYPSIN"/>
</dbReference>
<dbReference type="Proteomes" id="UP000007801">
    <property type="component" value="Unassembled WGS sequence"/>
</dbReference>
<evidence type="ECO:0000256" key="6">
    <source>
        <dbReference type="ARBA" id="ARBA00023145"/>
    </source>
</evidence>
<dbReference type="GO" id="GO:0006508">
    <property type="term" value="P:proteolysis"/>
    <property type="evidence" value="ECO:0007669"/>
    <property type="project" value="UniProtKB-KW"/>
</dbReference>
<evidence type="ECO:0000256" key="3">
    <source>
        <dbReference type="ARBA" id="ARBA00022729"/>
    </source>
</evidence>
<dbReference type="STRING" id="7217.B3MF20"/>
<dbReference type="Gene3D" id="2.40.10.10">
    <property type="entry name" value="Trypsin-like serine proteases"/>
    <property type="match status" value="1"/>
</dbReference>
<dbReference type="GO" id="GO:0004252">
    <property type="term" value="F:serine-type endopeptidase activity"/>
    <property type="evidence" value="ECO:0007669"/>
    <property type="project" value="InterPro"/>
</dbReference>
<accession>B3MF20</accession>
<dbReference type="FunFam" id="2.40.10.10:FF:000068">
    <property type="entry name" value="transmembrane protease serine 2"/>
    <property type="match status" value="1"/>
</dbReference>
<evidence type="ECO:0000313" key="11">
    <source>
        <dbReference type="Proteomes" id="UP000007801"/>
    </source>
</evidence>
<keyword evidence="5" id="KW-0720">Serine protease</keyword>
<evidence type="ECO:0000256" key="8">
    <source>
        <dbReference type="SAM" id="SignalP"/>
    </source>
</evidence>
<keyword evidence="11" id="KW-1185">Reference proteome</keyword>
<dbReference type="PANTHER" id="PTHR24276">
    <property type="entry name" value="POLYSERASE-RELATED"/>
    <property type="match status" value="1"/>
</dbReference>
<evidence type="ECO:0000256" key="5">
    <source>
        <dbReference type="ARBA" id="ARBA00022825"/>
    </source>
</evidence>
<dbReference type="InterPro" id="IPR001254">
    <property type="entry name" value="Trypsin_dom"/>
</dbReference>
<evidence type="ECO:0000256" key="4">
    <source>
        <dbReference type="ARBA" id="ARBA00022801"/>
    </source>
</evidence>
<evidence type="ECO:0000256" key="7">
    <source>
        <dbReference type="ARBA" id="ARBA00023157"/>
    </source>
</evidence>
<dbReference type="AlphaFoldDB" id="B3MF20"/>
<dbReference type="InterPro" id="IPR009003">
    <property type="entry name" value="Peptidase_S1_PA"/>
</dbReference>
<dbReference type="OrthoDB" id="7864760at2759"/>
<dbReference type="PROSITE" id="PS50240">
    <property type="entry name" value="TRYPSIN_DOM"/>
    <property type="match status" value="1"/>
</dbReference>
<evidence type="ECO:0000259" key="9">
    <source>
        <dbReference type="PROSITE" id="PS50240"/>
    </source>
</evidence>
<gene>
    <name evidence="10" type="primary">Dana\GF11310</name>
    <name evidence="10" type="synonym">dana_GLEANR_11377</name>
    <name evidence="10" type="ORF">GF11310</name>
</gene>
<evidence type="ECO:0000256" key="2">
    <source>
        <dbReference type="ARBA" id="ARBA00022670"/>
    </source>
</evidence>
<dbReference type="eggNOG" id="KOG3627">
    <property type="taxonomic scope" value="Eukaryota"/>
</dbReference>
<proteinExistence type="inferred from homology"/>
<dbReference type="InParanoid" id="B3MF20"/>
<organism evidence="10 11">
    <name type="scientific">Drosophila ananassae</name>
    <name type="common">Fruit fly</name>
    <dbReference type="NCBI Taxonomy" id="7217"/>
    <lineage>
        <taxon>Eukaryota</taxon>
        <taxon>Metazoa</taxon>
        <taxon>Ecdysozoa</taxon>
        <taxon>Arthropoda</taxon>
        <taxon>Hexapoda</taxon>
        <taxon>Insecta</taxon>
        <taxon>Pterygota</taxon>
        <taxon>Neoptera</taxon>
        <taxon>Endopterygota</taxon>
        <taxon>Diptera</taxon>
        <taxon>Brachycera</taxon>
        <taxon>Muscomorpha</taxon>
        <taxon>Ephydroidea</taxon>
        <taxon>Drosophilidae</taxon>
        <taxon>Drosophila</taxon>
        <taxon>Sophophora</taxon>
    </lineage>
</organism>
<keyword evidence="7" id="KW-1015">Disulfide bond</keyword>
<evidence type="ECO:0000313" key="10">
    <source>
        <dbReference type="EMBL" id="EDV37648.2"/>
    </source>
</evidence>
<dbReference type="SUPFAM" id="SSF50494">
    <property type="entry name" value="Trypsin-like serine proteases"/>
    <property type="match status" value="1"/>
</dbReference>
<dbReference type="EMBL" id="CH902619">
    <property type="protein sequence ID" value="EDV37648.2"/>
    <property type="molecule type" value="Genomic_DNA"/>
</dbReference>
<dbReference type="SMART" id="SM00020">
    <property type="entry name" value="Tryp_SPc"/>
    <property type="match status" value="1"/>
</dbReference>
<sequence>MIQYLFIIHLALLPLVVVGNPSNRAFLDVKAPWQVSIRIDDNPKCSGAVLSPLYILTAASCVSGNHISKIKVRAGSNYRCWTTLISTAKVIIHEKYIPGKYTDNLALLKLDKPLELSKSIQELPLADAVPKDNSLATVAIWDSFLVLYHTSIIEETVISKQKCSKEVKSSDNNAWIAAIATETICARAKGQGACVIDIGAPLIAGGHLAGILTYPSCSSKPDIYTNLVEYKSWLETNTD</sequence>
<feature type="chain" id="PRO_5006454711" description="Peptidase S1 domain-containing protein" evidence="8">
    <location>
        <begin position="20"/>
        <end position="239"/>
    </location>
</feature>
<keyword evidence="3 8" id="KW-0732">Signal</keyword>
<keyword evidence="6" id="KW-0865">Zymogen</keyword>
<dbReference type="InterPro" id="IPR001314">
    <property type="entry name" value="Peptidase_S1A"/>
</dbReference>
<keyword evidence="4 10" id="KW-0378">Hydrolase</keyword>
<name>B3MF20_DROAN</name>
<feature type="signal peptide" evidence="8">
    <location>
        <begin position="1"/>
        <end position="19"/>
    </location>
</feature>
<dbReference type="InterPro" id="IPR043504">
    <property type="entry name" value="Peptidase_S1_PA_chymotrypsin"/>
</dbReference>
<keyword evidence="2" id="KW-0645">Protease</keyword>
<dbReference type="Pfam" id="PF00089">
    <property type="entry name" value="Trypsin"/>
    <property type="match status" value="1"/>
</dbReference>